<name>A0A0C5VHA4_9GAMM</name>
<reference evidence="2 3" key="1">
    <citation type="submission" date="2014-01" db="EMBL/GenBank/DDBJ databases">
        <title>Full genme sequencing of cellulolytic bacterium Gynuella sunshinyii YC6258T gen. nov., sp. nov.</title>
        <authorList>
            <person name="Khan H."/>
            <person name="Chung E.J."/>
            <person name="Chung Y.R."/>
        </authorList>
    </citation>
    <scope>NUCLEOTIDE SEQUENCE [LARGE SCALE GENOMIC DNA]</scope>
    <source>
        <strain evidence="2 3">YC6258</strain>
    </source>
</reference>
<accession>A0A0C5VHA4</accession>
<dbReference type="Proteomes" id="UP000032266">
    <property type="component" value="Chromosome"/>
</dbReference>
<evidence type="ECO:0000313" key="2">
    <source>
        <dbReference type="EMBL" id="AJQ92703.1"/>
    </source>
</evidence>
<sequence length="267" mass="29772">MTLIRKFSALLSLALLTGGVQALENSESPFFRFSDQRSVRWGGISFSQGEDVGYINLGIIDTQLPIGDRTRVPAQLSSSYYLGDGLNSRDELSHGMLNTESGLINLRVNLLSGDWREKNDFNADHFSGVCAFQGYAEGLCRWSVDAGVRMIGFENRKGDDDTTTVAYAALGSQFDIPVPGRHSVYHRLTLSGFFNIQYFDKAEIYRSYRHSSVVNLDNTVRSVDLALNFSLNQHWALQLSGPVYASKEALSRTGMLTLAYRPFRADK</sequence>
<evidence type="ECO:0000256" key="1">
    <source>
        <dbReference type="SAM" id="SignalP"/>
    </source>
</evidence>
<evidence type="ECO:0000313" key="3">
    <source>
        <dbReference type="Proteomes" id="UP000032266"/>
    </source>
</evidence>
<feature type="chain" id="PRO_5002191167" evidence="1">
    <location>
        <begin position="23"/>
        <end position="267"/>
    </location>
</feature>
<protein>
    <submittedName>
        <fullName evidence="2">Uncharacterized protein</fullName>
    </submittedName>
</protein>
<keyword evidence="1" id="KW-0732">Signal</keyword>
<proteinExistence type="predicted"/>
<dbReference type="EMBL" id="CP007142">
    <property type="protein sequence ID" value="AJQ92703.1"/>
    <property type="molecule type" value="Genomic_DNA"/>
</dbReference>
<organism evidence="2 3">
    <name type="scientific">Gynuella sunshinyii YC6258</name>
    <dbReference type="NCBI Taxonomy" id="1445510"/>
    <lineage>
        <taxon>Bacteria</taxon>
        <taxon>Pseudomonadati</taxon>
        <taxon>Pseudomonadota</taxon>
        <taxon>Gammaproteobacteria</taxon>
        <taxon>Oceanospirillales</taxon>
        <taxon>Saccharospirillaceae</taxon>
        <taxon>Gynuella</taxon>
    </lineage>
</organism>
<dbReference type="KEGG" id="gsn:YC6258_00653"/>
<gene>
    <name evidence="2" type="ORF">YC6258_00653</name>
</gene>
<keyword evidence="3" id="KW-1185">Reference proteome</keyword>
<dbReference type="AlphaFoldDB" id="A0A0C5VHA4"/>
<dbReference type="RefSeq" id="WP_044615701.1">
    <property type="nucleotide sequence ID" value="NZ_CP007142.1"/>
</dbReference>
<dbReference type="HOGENOM" id="CLU_1041165_0_0_6"/>
<feature type="signal peptide" evidence="1">
    <location>
        <begin position="1"/>
        <end position="22"/>
    </location>
</feature>